<name>A0A9N9LRK2_9HELO</name>
<dbReference type="Proteomes" id="UP000701801">
    <property type="component" value="Unassembled WGS sequence"/>
</dbReference>
<dbReference type="Gene3D" id="3.80.10.10">
    <property type="entry name" value="Ribonuclease Inhibitor"/>
    <property type="match status" value="1"/>
</dbReference>
<proteinExistence type="predicted"/>
<gene>
    <name evidence="1" type="ORF">HYALB_00013460</name>
</gene>
<keyword evidence="2" id="KW-1185">Reference proteome</keyword>
<dbReference type="EMBL" id="CAJVRM010000305">
    <property type="protein sequence ID" value="CAG8979283.1"/>
    <property type="molecule type" value="Genomic_DNA"/>
</dbReference>
<reference evidence="1" key="1">
    <citation type="submission" date="2021-07" db="EMBL/GenBank/DDBJ databases">
        <authorList>
            <person name="Durling M."/>
        </authorList>
    </citation>
    <scope>NUCLEOTIDE SEQUENCE</scope>
</reference>
<dbReference type="InterPro" id="IPR032675">
    <property type="entry name" value="LRR_dom_sf"/>
</dbReference>
<dbReference type="PANTHER" id="PTHR24113">
    <property type="entry name" value="RAN GTPASE-ACTIVATING PROTEIN 1"/>
    <property type="match status" value="1"/>
</dbReference>
<organism evidence="1 2">
    <name type="scientific">Hymenoscyphus albidus</name>
    <dbReference type="NCBI Taxonomy" id="595503"/>
    <lineage>
        <taxon>Eukaryota</taxon>
        <taxon>Fungi</taxon>
        <taxon>Dikarya</taxon>
        <taxon>Ascomycota</taxon>
        <taxon>Pezizomycotina</taxon>
        <taxon>Leotiomycetes</taxon>
        <taxon>Helotiales</taxon>
        <taxon>Helotiaceae</taxon>
        <taxon>Hymenoscyphus</taxon>
    </lineage>
</organism>
<evidence type="ECO:0000313" key="1">
    <source>
        <dbReference type="EMBL" id="CAG8979283.1"/>
    </source>
</evidence>
<sequence>MDEYTSGCDSSPTTSVYNLANSSSFDPRLDDGGKKHALRTYTSFSKEEHLATIKSLQGDDFSNGDAILALPLPRIKSQRLLAIDLAALLWPKMTEIAAIIEYERVTLHGKAVVRLNKPRQLKEELRRKTNTGGRLVKVQGPWAGQELDPVDLKGPAAIPMPVEIGKKEDFEPIFRFLAQDVVITDADDSQATNGLELLWKTPLVEFKRGIVYEDGRMDLCKKVVGPTHIGKLMEALESNHQIRHFLLGNNAISTTRAKRIAEFVQKHPDRMETWCIAGCHITRHGLSILVPQMIKSSSITNLWFKRNPFGPNSSLLLAELVLKTQNLRTLDLETTELGNEGTSQFIDAICDKPASLRHLYLNANGIGQKACAGLAKYISSPNCSLESLFLSTNPLGDAGTEVLSVGLEKNKSLVRLTCASSGLTSNGVVCLATAIVKGNVPIRTLDLVASSTTKAHQQKFNYLDDSCIESLKALVMHQPLRYLNLVAPVDVNAVSTKHGMTVIYEGEAPARSCSLEVGTRMVKNQKKYYPHNKDYDEFLNSEDFRFLRNTSDGSEDRFYVSHLGQKTRVTYGCSMGRG</sequence>
<protein>
    <recommendedName>
        <fullName evidence="3">RNI-like protein</fullName>
    </recommendedName>
</protein>
<dbReference type="SUPFAM" id="SSF52047">
    <property type="entry name" value="RNI-like"/>
    <property type="match status" value="1"/>
</dbReference>
<dbReference type="AlphaFoldDB" id="A0A9N9LRK2"/>
<evidence type="ECO:0008006" key="3">
    <source>
        <dbReference type="Google" id="ProtNLM"/>
    </source>
</evidence>
<dbReference type="GO" id="GO:0005096">
    <property type="term" value="F:GTPase activator activity"/>
    <property type="evidence" value="ECO:0007669"/>
    <property type="project" value="InterPro"/>
</dbReference>
<dbReference type="SMART" id="SM00368">
    <property type="entry name" value="LRR_RI"/>
    <property type="match status" value="3"/>
</dbReference>
<evidence type="ECO:0000313" key="2">
    <source>
        <dbReference type="Proteomes" id="UP000701801"/>
    </source>
</evidence>
<comment type="caution">
    <text evidence="1">The sequence shown here is derived from an EMBL/GenBank/DDBJ whole genome shotgun (WGS) entry which is preliminary data.</text>
</comment>
<dbReference type="InterPro" id="IPR027038">
    <property type="entry name" value="RanGap"/>
</dbReference>
<dbReference type="OrthoDB" id="333024at2759"/>
<accession>A0A9N9LRK2</accession>